<dbReference type="PANTHER" id="PTHR43304">
    <property type="entry name" value="PHYTOCHROME-LIKE PROTEIN CPH1"/>
    <property type="match status" value="1"/>
</dbReference>
<dbReference type="SUPFAM" id="SSF47384">
    <property type="entry name" value="Homodimeric domain of signal transducing histidine kinase"/>
    <property type="match status" value="1"/>
</dbReference>
<dbReference type="Gene3D" id="3.40.50.2300">
    <property type="match status" value="1"/>
</dbReference>
<reference evidence="10 11" key="1">
    <citation type="submission" date="2019-05" db="EMBL/GenBank/DDBJ databases">
        <title>Dyadobacter AR-3-8 sp. nov., isolated from arctic soil.</title>
        <authorList>
            <person name="Chaudhary D.K."/>
        </authorList>
    </citation>
    <scope>NUCLEOTIDE SEQUENCE [LARGE SCALE GENOMIC DNA]</scope>
    <source>
        <strain evidence="10 11">AR-3-8</strain>
    </source>
</reference>
<comment type="catalytic activity">
    <reaction evidence="1">
        <text>ATP + protein L-histidine = ADP + protein N-phospho-L-histidine.</text>
        <dbReference type="EC" id="2.7.13.3"/>
    </reaction>
</comment>
<dbReference type="Gene3D" id="1.10.287.130">
    <property type="match status" value="1"/>
</dbReference>
<dbReference type="InterPro" id="IPR005467">
    <property type="entry name" value="His_kinase_dom"/>
</dbReference>
<dbReference type="GO" id="GO:0000155">
    <property type="term" value="F:phosphorelay sensor kinase activity"/>
    <property type="evidence" value="ECO:0007669"/>
    <property type="project" value="InterPro"/>
</dbReference>
<evidence type="ECO:0000259" key="8">
    <source>
        <dbReference type="PROSITE" id="PS50109"/>
    </source>
</evidence>
<dbReference type="OrthoDB" id="9766459at2"/>
<dbReference type="EC" id="2.7.13.3" evidence="2"/>
<keyword evidence="5" id="KW-0418">Kinase</keyword>
<dbReference type="Proteomes" id="UP000304900">
    <property type="component" value="Unassembled WGS sequence"/>
</dbReference>
<dbReference type="InterPro" id="IPR004358">
    <property type="entry name" value="Sig_transdc_His_kin-like_C"/>
</dbReference>
<evidence type="ECO:0000259" key="9">
    <source>
        <dbReference type="PROSITE" id="PS50110"/>
    </source>
</evidence>
<dbReference type="PROSITE" id="PS50110">
    <property type="entry name" value="RESPONSE_REGULATORY"/>
    <property type="match status" value="1"/>
</dbReference>
<proteinExistence type="predicted"/>
<organism evidence="10 11">
    <name type="scientific">Dyadobacter frigoris</name>
    <dbReference type="NCBI Taxonomy" id="2576211"/>
    <lineage>
        <taxon>Bacteria</taxon>
        <taxon>Pseudomonadati</taxon>
        <taxon>Bacteroidota</taxon>
        <taxon>Cytophagia</taxon>
        <taxon>Cytophagales</taxon>
        <taxon>Spirosomataceae</taxon>
        <taxon>Dyadobacter</taxon>
    </lineage>
</organism>
<comment type="caution">
    <text evidence="10">The sequence shown here is derived from an EMBL/GenBank/DDBJ whole genome shotgun (WGS) entry which is preliminary data.</text>
</comment>
<dbReference type="PANTHER" id="PTHR43304:SF1">
    <property type="entry name" value="PAC DOMAIN-CONTAINING PROTEIN"/>
    <property type="match status" value="1"/>
</dbReference>
<dbReference type="Gene3D" id="3.30.565.10">
    <property type="entry name" value="Histidine kinase-like ATPase, C-terminal domain"/>
    <property type="match status" value="1"/>
</dbReference>
<dbReference type="SMART" id="SM00387">
    <property type="entry name" value="HATPase_c"/>
    <property type="match status" value="1"/>
</dbReference>
<feature type="domain" description="Histidine kinase" evidence="8">
    <location>
        <begin position="296"/>
        <end position="520"/>
    </location>
</feature>
<dbReference type="PRINTS" id="PR00344">
    <property type="entry name" value="BCTRLSENSOR"/>
</dbReference>
<dbReference type="EMBL" id="SZVO01000014">
    <property type="protein sequence ID" value="TKT88672.1"/>
    <property type="molecule type" value="Genomic_DNA"/>
</dbReference>
<feature type="domain" description="Response regulatory" evidence="9">
    <location>
        <begin position="1"/>
        <end position="118"/>
    </location>
</feature>
<feature type="modified residue" description="4-aspartylphosphate" evidence="6">
    <location>
        <position position="50"/>
    </location>
</feature>
<keyword evidence="11" id="KW-1185">Reference proteome</keyword>
<dbReference type="FunFam" id="3.30.565.10:FF:000006">
    <property type="entry name" value="Sensor histidine kinase WalK"/>
    <property type="match status" value="1"/>
</dbReference>
<dbReference type="Pfam" id="PF02518">
    <property type="entry name" value="HATPase_c"/>
    <property type="match status" value="1"/>
</dbReference>
<dbReference type="Pfam" id="PF00512">
    <property type="entry name" value="HisKA"/>
    <property type="match status" value="1"/>
</dbReference>
<dbReference type="InterPro" id="IPR001789">
    <property type="entry name" value="Sig_transdc_resp-reg_receiver"/>
</dbReference>
<protein>
    <recommendedName>
        <fullName evidence="2">histidine kinase</fullName>
        <ecNumber evidence="2">2.7.13.3</ecNumber>
    </recommendedName>
</protein>
<dbReference type="RefSeq" id="WP_137342855.1">
    <property type="nucleotide sequence ID" value="NZ_BSQH01000008.1"/>
</dbReference>
<dbReference type="CDD" id="cd00082">
    <property type="entry name" value="HisKA"/>
    <property type="match status" value="1"/>
</dbReference>
<dbReference type="InterPro" id="IPR052162">
    <property type="entry name" value="Sensor_kinase/Photoreceptor"/>
</dbReference>
<evidence type="ECO:0000256" key="1">
    <source>
        <dbReference type="ARBA" id="ARBA00000085"/>
    </source>
</evidence>
<evidence type="ECO:0000256" key="6">
    <source>
        <dbReference type="PROSITE-ProRule" id="PRU00169"/>
    </source>
</evidence>
<dbReference type="InterPro" id="IPR011006">
    <property type="entry name" value="CheY-like_superfamily"/>
</dbReference>
<dbReference type="SMART" id="SM00388">
    <property type="entry name" value="HisKA"/>
    <property type="match status" value="1"/>
</dbReference>
<dbReference type="InterPro" id="IPR003661">
    <property type="entry name" value="HisK_dim/P_dom"/>
</dbReference>
<evidence type="ECO:0000313" key="11">
    <source>
        <dbReference type="Proteomes" id="UP000304900"/>
    </source>
</evidence>
<dbReference type="Pfam" id="PF00072">
    <property type="entry name" value="Response_reg"/>
    <property type="match status" value="1"/>
</dbReference>
<keyword evidence="3 6" id="KW-0597">Phosphoprotein</keyword>
<dbReference type="SUPFAM" id="SSF52172">
    <property type="entry name" value="CheY-like"/>
    <property type="match status" value="1"/>
</dbReference>
<evidence type="ECO:0000256" key="2">
    <source>
        <dbReference type="ARBA" id="ARBA00012438"/>
    </source>
</evidence>
<keyword evidence="7" id="KW-0175">Coiled coil</keyword>
<dbReference type="AlphaFoldDB" id="A0A4U6CVI1"/>
<name>A0A4U6CVI1_9BACT</name>
<evidence type="ECO:0000256" key="4">
    <source>
        <dbReference type="ARBA" id="ARBA00022679"/>
    </source>
</evidence>
<evidence type="ECO:0000313" key="10">
    <source>
        <dbReference type="EMBL" id="TKT88672.1"/>
    </source>
</evidence>
<keyword evidence="4" id="KW-0808">Transferase</keyword>
<dbReference type="SUPFAM" id="SSF55785">
    <property type="entry name" value="PYP-like sensor domain (PAS domain)"/>
    <property type="match status" value="1"/>
</dbReference>
<dbReference type="InterPro" id="IPR035965">
    <property type="entry name" value="PAS-like_dom_sf"/>
</dbReference>
<accession>A0A4U6CVI1</accession>
<feature type="coiled-coil region" evidence="7">
    <location>
        <begin position="127"/>
        <end position="154"/>
    </location>
</feature>
<evidence type="ECO:0000256" key="5">
    <source>
        <dbReference type="ARBA" id="ARBA00022777"/>
    </source>
</evidence>
<dbReference type="InterPro" id="IPR036097">
    <property type="entry name" value="HisK_dim/P_sf"/>
</dbReference>
<dbReference type="InterPro" id="IPR036890">
    <property type="entry name" value="HATPase_C_sf"/>
</dbReference>
<dbReference type="PROSITE" id="PS50109">
    <property type="entry name" value="HIS_KIN"/>
    <property type="match status" value="1"/>
</dbReference>
<sequence length="536" mass="61074">MILIVDDRSENILPLKKILELNNFKTDSAESGEEALKKILNNSYSLIIMDVQMPGMDGFEVAEAISGFNKAKDTPILFLSAVNKEKKFITKGYTSGGIDYLTKPVDPDILLLKVKTFNKLYEQQQELKAIQISLQNEIEVRKQAQENLASNMQELQFVLESLPQIAFTMSTNGKIEYVNQHWFQYSKDPDTLPEIHPDDMSWEIWQNSVSQGVEFSSDVRLKNLSTDDYRYFLLKTIPVLQQGNIIRWVGTFTDIHQQKMANELLEHKVLQRTKELLAKNSELETTNHELQQFAWVVSHDLKEPLRKIQTFNHLIKDKFLNGNQEAASYLDRSISSSARMTRLISDLLDYSRLSISANFQPTDLNLLISDILSDFDDQIKEKNAMIQVDKLPLIETIASQIRQVFQNLISNALKFAKKDTAPIITITSEIIESKEFDSPVSDTGNYCRITLSDNGIGFDEKFLDRIFVIFQRLNNQSSYEGTGIGLAIAKKIMDKHNGLISAKSHENEGATFIIILPVNQVDESTQPANTEKIYQS</sequence>
<dbReference type="SUPFAM" id="SSF55874">
    <property type="entry name" value="ATPase domain of HSP90 chaperone/DNA topoisomerase II/histidine kinase"/>
    <property type="match status" value="1"/>
</dbReference>
<gene>
    <name evidence="10" type="ORF">FDK13_25540</name>
</gene>
<dbReference type="Gene3D" id="3.30.450.20">
    <property type="entry name" value="PAS domain"/>
    <property type="match status" value="1"/>
</dbReference>
<evidence type="ECO:0000256" key="7">
    <source>
        <dbReference type="SAM" id="Coils"/>
    </source>
</evidence>
<evidence type="ECO:0000256" key="3">
    <source>
        <dbReference type="ARBA" id="ARBA00022553"/>
    </source>
</evidence>
<dbReference type="SMART" id="SM00448">
    <property type="entry name" value="REC"/>
    <property type="match status" value="1"/>
</dbReference>
<dbReference type="InterPro" id="IPR003594">
    <property type="entry name" value="HATPase_dom"/>
</dbReference>